<organism evidence="2 3">
    <name type="scientific">Nannochloropsis gaditana</name>
    <dbReference type="NCBI Taxonomy" id="72520"/>
    <lineage>
        <taxon>Eukaryota</taxon>
        <taxon>Sar</taxon>
        <taxon>Stramenopiles</taxon>
        <taxon>Ochrophyta</taxon>
        <taxon>Eustigmatophyceae</taxon>
        <taxon>Eustigmatales</taxon>
        <taxon>Monodopsidaceae</taxon>
        <taxon>Nannochloropsis</taxon>
    </lineage>
</organism>
<comment type="caution">
    <text evidence="2">The sequence shown here is derived from an EMBL/GenBank/DDBJ whole genome shotgun (WGS) entry which is preliminary data.</text>
</comment>
<dbReference type="Gene3D" id="3.90.1150.10">
    <property type="entry name" value="Aspartate Aminotransferase, domain 1"/>
    <property type="match status" value="1"/>
</dbReference>
<evidence type="ECO:0000313" key="2">
    <source>
        <dbReference type="EMBL" id="EWM20512.1"/>
    </source>
</evidence>
<evidence type="ECO:0000313" key="3">
    <source>
        <dbReference type="Proteomes" id="UP000019335"/>
    </source>
</evidence>
<feature type="region of interest" description="Disordered" evidence="1">
    <location>
        <begin position="1"/>
        <end position="21"/>
    </location>
</feature>
<protein>
    <submittedName>
        <fullName evidence="2">Histidinol-phosphate</fullName>
    </submittedName>
</protein>
<sequence>MANEGMTTHNQGRWDRTTQTYHGGQDWRNIGNLIEDFSVTRNGLGTPAKALEAARIAVDEISHYPPADFEPALILLASFLWPEQGDTYKPLLLLGNGASELIDLVIRQAKPGLRFKGEKVIKWRKCVSLTTIRIHFVISLRELFLRMRVANSACTGPVKWAQLNFFLNLGVLSFLFLIGKEVVNYQHIERFDNTKISSASTSPSLRGQIQSDDTAEKNVKNLYYCKGQ</sequence>
<dbReference type="Proteomes" id="UP000019335">
    <property type="component" value="Unassembled WGS sequence"/>
</dbReference>
<gene>
    <name evidence="2" type="ORF">Naga_100235g8</name>
</gene>
<dbReference type="PANTHER" id="PTHR43799">
    <property type="entry name" value="AMINOTRANSFERASE, PUTATIVE-RELATED"/>
    <property type="match status" value="1"/>
</dbReference>
<dbReference type="InterPro" id="IPR015421">
    <property type="entry name" value="PyrdxlP-dep_Trfase_major"/>
</dbReference>
<reference evidence="2 3" key="1">
    <citation type="journal article" date="2014" name="Mol. Plant">
        <title>Chromosome Scale Genome Assembly and Transcriptome Profiling of Nannochloropsis gaditana in Nitrogen Depletion.</title>
        <authorList>
            <person name="Corteggiani Carpinelli E."/>
            <person name="Telatin A."/>
            <person name="Vitulo N."/>
            <person name="Forcato C."/>
            <person name="D'Angelo M."/>
            <person name="Schiavon R."/>
            <person name="Vezzi A."/>
            <person name="Giacometti G.M."/>
            <person name="Morosinotto T."/>
            <person name="Valle G."/>
        </authorList>
    </citation>
    <scope>NUCLEOTIDE SEQUENCE [LARGE SCALE GENOMIC DNA]</scope>
    <source>
        <strain evidence="2 3">B-31</strain>
    </source>
</reference>
<name>W7T1C6_9STRA</name>
<proteinExistence type="predicted"/>
<dbReference type="EMBL" id="AZIL01003019">
    <property type="protein sequence ID" value="EWM20512.1"/>
    <property type="molecule type" value="Genomic_DNA"/>
</dbReference>
<evidence type="ECO:0000256" key="1">
    <source>
        <dbReference type="SAM" id="MobiDB-lite"/>
    </source>
</evidence>
<dbReference type="AlphaFoldDB" id="W7T1C6"/>
<dbReference type="Gene3D" id="3.40.640.10">
    <property type="entry name" value="Type I PLP-dependent aspartate aminotransferase-like (Major domain)"/>
    <property type="match status" value="1"/>
</dbReference>
<dbReference type="OrthoDB" id="2108at2759"/>
<dbReference type="PANTHER" id="PTHR43799:SF1">
    <property type="entry name" value="ASPARTATE AMINOTRANSFERASE"/>
    <property type="match status" value="1"/>
</dbReference>
<dbReference type="InterPro" id="IPR015422">
    <property type="entry name" value="PyrdxlP-dep_Trfase_small"/>
</dbReference>
<keyword evidence="3" id="KW-1185">Reference proteome</keyword>
<accession>W7T1C6</accession>